<organism evidence="1 2">
    <name type="scientific">Nocardia sputorum</name>
    <dbReference type="NCBI Taxonomy" id="2984338"/>
    <lineage>
        <taxon>Bacteria</taxon>
        <taxon>Bacillati</taxon>
        <taxon>Actinomycetota</taxon>
        <taxon>Actinomycetes</taxon>
        <taxon>Mycobacteriales</taxon>
        <taxon>Nocardiaceae</taxon>
        <taxon>Nocardia</taxon>
    </lineage>
</organism>
<dbReference type="Proteomes" id="UP001317870">
    <property type="component" value="Chromosome"/>
</dbReference>
<dbReference type="EMBL" id="AP026978">
    <property type="protein sequence ID" value="BDT99980.1"/>
    <property type="molecule type" value="Genomic_DNA"/>
</dbReference>
<keyword evidence="2" id="KW-1185">Reference proteome</keyword>
<gene>
    <name evidence="1" type="ORF">IFM12276_30090</name>
</gene>
<proteinExistence type="predicted"/>
<evidence type="ECO:0000313" key="1">
    <source>
        <dbReference type="EMBL" id="BDT99980.1"/>
    </source>
</evidence>
<accession>A0ABN6U4A9</accession>
<protein>
    <recommendedName>
        <fullName evidence="3">Tc1-like transposase DDE domain-containing protein</fullName>
    </recommendedName>
</protein>
<sequence length="115" mass="13306">MRATYHRTQGVRHMFGALDLPPAQLYYRIRDRKRWTEFLAFLESLRARWPGEKFYLILDSDSVHKRREGAVMTTLEAVARKKAEASMTVASERVGIRSVVRRRPGSTQADVTTQP</sequence>
<name>A0ABN6U4A9_9NOCA</name>
<reference evidence="1 2" key="1">
    <citation type="submission" date="2022-11" db="EMBL/GenBank/DDBJ databases">
        <title>Genome Sequencing of Nocardia sp. ON39_IFM12276 and assembly.</title>
        <authorList>
            <person name="Shimojima M."/>
            <person name="Toyokawa M."/>
            <person name="Uesaka K."/>
        </authorList>
    </citation>
    <scope>NUCLEOTIDE SEQUENCE [LARGE SCALE GENOMIC DNA]</scope>
    <source>
        <strain evidence="1 2">IFM 12276</strain>
    </source>
</reference>
<evidence type="ECO:0000313" key="2">
    <source>
        <dbReference type="Proteomes" id="UP001317870"/>
    </source>
</evidence>
<evidence type="ECO:0008006" key="3">
    <source>
        <dbReference type="Google" id="ProtNLM"/>
    </source>
</evidence>